<dbReference type="InterPro" id="IPR025633">
    <property type="entry name" value="DUF4291"/>
</dbReference>
<dbReference type="EMBL" id="CAACVJ010000689">
    <property type="protein sequence ID" value="VEP18541.1"/>
    <property type="molecule type" value="Genomic_DNA"/>
</dbReference>
<organism evidence="1 2">
    <name type="scientific">Hyella patelloides LEGE 07179</name>
    <dbReference type="NCBI Taxonomy" id="945734"/>
    <lineage>
        <taxon>Bacteria</taxon>
        <taxon>Bacillati</taxon>
        <taxon>Cyanobacteriota</taxon>
        <taxon>Cyanophyceae</taxon>
        <taxon>Pleurocapsales</taxon>
        <taxon>Hyellaceae</taxon>
        <taxon>Hyella</taxon>
    </lineage>
</organism>
<gene>
    <name evidence="1" type="ORF">H1P_810003</name>
</gene>
<name>A0A563W4C2_9CYAN</name>
<proteinExistence type="predicted"/>
<keyword evidence="2" id="KW-1185">Reference proteome</keyword>
<dbReference type="RefSeq" id="WP_144867874.1">
    <property type="nucleotide sequence ID" value="NZ_LR213839.1"/>
</dbReference>
<dbReference type="OrthoDB" id="65842at2"/>
<sequence length="213" mass="24650">MKLNTKPYLEQKANWVQNGRVILAQYDTESIIVYQAYRPSIGHFAASKGYFGGDFKLSRMTWIKPNFLWMMYRSGWGAKEGQEVVLAIRLKRSAFDYILAAAVHSTYTPEIYDSKESWQKAVAKSDVRLQWDPDRSPGGGKLQRRAIQLGLRGDAIKKYAQEWIVDIEDISEFVAEQRQHVITQNYDALLTPTEHIYEVKDREIARKLQLTTN</sequence>
<protein>
    <recommendedName>
        <fullName evidence="3">DUF4291 domain-containing protein</fullName>
    </recommendedName>
</protein>
<dbReference type="PANTHER" id="PTHR38567">
    <property type="entry name" value="DUF4291 DOMAIN-CONTAINING PROTEIN"/>
    <property type="match status" value="1"/>
</dbReference>
<dbReference type="PANTHER" id="PTHR38567:SF1">
    <property type="entry name" value="DUF4291 DOMAIN-CONTAINING PROTEIN"/>
    <property type="match status" value="1"/>
</dbReference>
<accession>A0A563W4C2</accession>
<reference evidence="1 2" key="1">
    <citation type="submission" date="2019-01" db="EMBL/GenBank/DDBJ databases">
        <authorList>
            <person name="Brito A."/>
        </authorList>
    </citation>
    <scope>NUCLEOTIDE SEQUENCE [LARGE SCALE GENOMIC DNA]</scope>
    <source>
        <strain evidence="1">1</strain>
    </source>
</reference>
<dbReference type="AlphaFoldDB" id="A0A563W4C2"/>
<evidence type="ECO:0000313" key="2">
    <source>
        <dbReference type="Proteomes" id="UP000320055"/>
    </source>
</evidence>
<dbReference type="Proteomes" id="UP000320055">
    <property type="component" value="Unassembled WGS sequence"/>
</dbReference>
<evidence type="ECO:0000313" key="1">
    <source>
        <dbReference type="EMBL" id="VEP18541.1"/>
    </source>
</evidence>
<dbReference type="Pfam" id="PF14124">
    <property type="entry name" value="DUF4291"/>
    <property type="match status" value="1"/>
</dbReference>
<evidence type="ECO:0008006" key="3">
    <source>
        <dbReference type="Google" id="ProtNLM"/>
    </source>
</evidence>